<evidence type="ECO:0000256" key="1">
    <source>
        <dbReference type="ARBA" id="ARBA00022553"/>
    </source>
</evidence>
<dbReference type="PROSITE" id="PS50006">
    <property type="entry name" value="FHA_DOMAIN"/>
    <property type="match status" value="1"/>
</dbReference>
<keyword evidence="3 4" id="KW-0067">ATP-binding</keyword>
<dbReference type="InterPro" id="IPR000253">
    <property type="entry name" value="FHA_dom"/>
</dbReference>
<evidence type="ECO:0000259" key="7">
    <source>
        <dbReference type="PROSITE" id="PS50901"/>
    </source>
</evidence>
<dbReference type="CDD" id="cd01127">
    <property type="entry name" value="TrwB_TraG_TraD_VirD4"/>
    <property type="match status" value="1"/>
</dbReference>
<sequence>MRTFITGELTVAGTPLSVLEVGTVPLVNGAVLVDGGPSPAAPSSAAAAAIPHPPLRLLVHTGPAAGTVIPLERGTYRIGRRGAAVSIPDPGISRNHAQLDVTDTAITITDNKSANGTAVDGQEIRSCGVSTKSEIRCGSSRMSIQLADDPGGTADLMEAGRSVAEPLTVPRRPDGSARSQLLLTAGLPLALGVGMALVTGMWMFLAFTAVSAVAVLAPAMSGRGHRRAFRKAVRAAAGKDDERRRRCLPSAAVLAVEADRHQVERPAVTGATADVWLRMGTCLQKSNISVQPADPEFEPPERVMPLALDPANRIIALSGSDRKVQGMLRSLLMQLASFPVCAGFPVLLHGPAALLPLAARFLPGALLCSDPTEAGRALASGSETPGWLFLMGDTAAGTRDSDLRRVAEEAGWHVVLAQPVNTNASDTVVDVGGRQAVLRSGGRTTEFDADLVPAEVFDRFCRSIAAASKASSATPGIPDACGLSELLPYDPARIAARWASGQSTPGLPAVVGHGGSGPTSLDLQTDGPHLLVAGTTGSGKSEFLRTLVSSLSLSHAPDRVNFLFVDFKGGSGLGPFIDLPHCVGLLTDLNQHALERTLMSLRAEVRRREEWLARAKAPDLIAYHGQASPALPTLPHLLVVVDEFRMLVEEAPAALAELMRVAAIGRSLGVHLVMATQRPQGALNADIRANVTTSIALRVQSDMESLDVINSRDAASIPVSLPGRAYIARGSASPVLFQTASLTGPTGGTSQSAAVSRTAIEALRAGMAGHTRAVSRPTATPAQAAAPIVEATRRLWAELGGEAPRRPVAAPLPEALTIGSKELHVPLPGRRAAAGKAIGTTTVCLGLVDVPADQQVVRLLWRPWADGHLGLVGPGASGVSEAVLAIASVLATAPAESHLYILDGDASFTGASRADRVGAVAGIHEARRAARILERLTDEMASRQARPEQETRVPLALVVCNWGAWMSAFRSSPVTWAEDLLQGLVRDGGRAGITVIISGDRELVASRLFAALPNRAFFPTGSTEESRLAWPRFGAIDNVAGRALASGSFLDGNMAVAQFAAPPPDTPWPYAGTAAAGSTPFRVEPLPAFTSVDDVLGRAHGSASGWPQRPAFDATAARYSLLLGLGGDELEAASVRLAAGSVFLALGSPGSGKTGLLRALPVLNPRYRWIAPGPQDHPERFWTAFRQRAFSAVREDATYGPDGGGSNRGTPGDVPLRGILLVDDAEQLTASAGTQLSALNEMGFTVVATAALNTPLLHRSPLCLSARNHGHGLLIGPRNPADGDFFGLRIDADPARTPGRAVLVQDGSTQTIQIAAAGSEDRRGPASPRGK</sequence>
<accession>A0A939HGE5</accession>
<dbReference type="Gene3D" id="2.60.200.20">
    <property type="match status" value="1"/>
</dbReference>
<feature type="binding site" evidence="4">
    <location>
        <begin position="534"/>
        <end position="541"/>
    </location>
    <ligand>
        <name>ATP</name>
        <dbReference type="ChEBI" id="CHEBI:30616"/>
    </ligand>
</feature>
<protein>
    <submittedName>
        <fullName evidence="8">FHA domain-containing protein</fullName>
    </submittedName>
</protein>
<dbReference type="InterPro" id="IPR002543">
    <property type="entry name" value="FtsK_dom"/>
</dbReference>
<dbReference type="InterPro" id="IPR050206">
    <property type="entry name" value="FtsK/SpoIIIE/SftA"/>
</dbReference>
<dbReference type="InterPro" id="IPR003593">
    <property type="entry name" value="AAA+_ATPase"/>
</dbReference>
<comment type="caution">
    <text evidence="8">The sequence shown here is derived from an EMBL/GenBank/DDBJ whole genome shotgun (WGS) entry which is preliminary data.</text>
</comment>
<dbReference type="Pfam" id="PF01580">
    <property type="entry name" value="FtsK_SpoIIIE"/>
    <property type="match status" value="1"/>
</dbReference>
<keyword evidence="2 4" id="KW-0547">Nucleotide-binding</keyword>
<dbReference type="PANTHER" id="PTHR22683">
    <property type="entry name" value="SPORULATION PROTEIN RELATED"/>
    <property type="match status" value="1"/>
</dbReference>
<feature type="domain" description="FHA" evidence="6">
    <location>
        <begin position="76"/>
        <end position="124"/>
    </location>
</feature>
<evidence type="ECO:0000256" key="4">
    <source>
        <dbReference type="PROSITE-ProRule" id="PRU00289"/>
    </source>
</evidence>
<evidence type="ECO:0000256" key="3">
    <source>
        <dbReference type="ARBA" id="ARBA00022840"/>
    </source>
</evidence>
<keyword evidence="1" id="KW-0597">Phosphoprotein</keyword>
<feature type="transmembrane region" description="Helical" evidence="5">
    <location>
        <begin position="204"/>
        <end position="221"/>
    </location>
</feature>
<dbReference type="InterPro" id="IPR008984">
    <property type="entry name" value="SMAD_FHA_dom_sf"/>
</dbReference>
<organism evidence="8 9">
    <name type="scientific">Arthrobacter cavernae</name>
    <dbReference type="NCBI Taxonomy" id="2817681"/>
    <lineage>
        <taxon>Bacteria</taxon>
        <taxon>Bacillati</taxon>
        <taxon>Actinomycetota</taxon>
        <taxon>Actinomycetes</taxon>
        <taxon>Micrococcales</taxon>
        <taxon>Micrococcaceae</taxon>
        <taxon>Arthrobacter</taxon>
    </lineage>
</organism>
<evidence type="ECO:0000313" key="9">
    <source>
        <dbReference type="Proteomes" id="UP000664164"/>
    </source>
</evidence>
<dbReference type="GO" id="GO:0003677">
    <property type="term" value="F:DNA binding"/>
    <property type="evidence" value="ECO:0007669"/>
    <property type="project" value="InterPro"/>
</dbReference>
<evidence type="ECO:0000256" key="5">
    <source>
        <dbReference type="SAM" id="Phobius"/>
    </source>
</evidence>
<dbReference type="Gene3D" id="3.40.50.300">
    <property type="entry name" value="P-loop containing nucleotide triphosphate hydrolases"/>
    <property type="match status" value="2"/>
</dbReference>
<feature type="transmembrane region" description="Helical" evidence="5">
    <location>
        <begin position="181"/>
        <end position="198"/>
    </location>
</feature>
<dbReference type="GO" id="GO:0005524">
    <property type="term" value="F:ATP binding"/>
    <property type="evidence" value="ECO:0007669"/>
    <property type="project" value="UniProtKB-UniRule"/>
</dbReference>
<dbReference type="EMBL" id="JAFNLL010000004">
    <property type="protein sequence ID" value="MBO1266843.1"/>
    <property type="molecule type" value="Genomic_DNA"/>
</dbReference>
<reference evidence="8" key="1">
    <citation type="submission" date="2021-03" db="EMBL/GenBank/DDBJ databases">
        <title>A new species, PO-11, isolated from a karst cave deposit.</title>
        <authorList>
            <person name="Zhaoxiaoyong W."/>
        </authorList>
    </citation>
    <scope>NUCLEOTIDE SEQUENCE</scope>
    <source>
        <strain evidence="8">PO-11</strain>
    </source>
</reference>
<evidence type="ECO:0000313" key="8">
    <source>
        <dbReference type="EMBL" id="MBO1266843.1"/>
    </source>
</evidence>
<dbReference type="SMART" id="SM00382">
    <property type="entry name" value="AAA"/>
    <property type="match status" value="2"/>
</dbReference>
<keyword evidence="9" id="KW-1185">Reference proteome</keyword>
<evidence type="ECO:0000256" key="2">
    <source>
        <dbReference type="ARBA" id="ARBA00022741"/>
    </source>
</evidence>
<proteinExistence type="predicted"/>
<feature type="transmembrane region" description="Helical" evidence="5">
    <location>
        <begin position="331"/>
        <end position="348"/>
    </location>
</feature>
<dbReference type="SMART" id="SM00240">
    <property type="entry name" value="FHA"/>
    <property type="match status" value="1"/>
</dbReference>
<dbReference type="SUPFAM" id="SSF52540">
    <property type="entry name" value="P-loop containing nucleoside triphosphate hydrolases"/>
    <property type="match status" value="1"/>
</dbReference>
<dbReference type="SUPFAM" id="SSF49879">
    <property type="entry name" value="SMAD/FHA domain"/>
    <property type="match status" value="1"/>
</dbReference>
<dbReference type="InterPro" id="IPR032030">
    <property type="entry name" value="YscD_cytoplasmic_dom"/>
</dbReference>
<dbReference type="Proteomes" id="UP000664164">
    <property type="component" value="Unassembled WGS sequence"/>
</dbReference>
<dbReference type="InterPro" id="IPR027417">
    <property type="entry name" value="P-loop_NTPase"/>
</dbReference>
<dbReference type="PANTHER" id="PTHR22683:SF1">
    <property type="entry name" value="TYPE VII SECRETION SYSTEM PROTEIN ESSC"/>
    <property type="match status" value="1"/>
</dbReference>
<gene>
    <name evidence="8" type="ORF">J1902_02400</name>
</gene>
<keyword evidence="5" id="KW-0812">Transmembrane</keyword>
<name>A0A939HGE5_9MICC</name>
<keyword evidence="5" id="KW-1133">Transmembrane helix</keyword>
<dbReference type="Pfam" id="PF16697">
    <property type="entry name" value="Yop-YscD_cpl"/>
    <property type="match status" value="1"/>
</dbReference>
<dbReference type="RefSeq" id="WP_207614666.1">
    <property type="nucleotide sequence ID" value="NZ_JAFNLL010000004.1"/>
</dbReference>
<keyword evidence="5" id="KW-0472">Membrane</keyword>
<dbReference type="PROSITE" id="PS50901">
    <property type="entry name" value="FTSK"/>
    <property type="match status" value="1"/>
</dbReference>
<evidence type="ECO:0000259" key="6">
    <source>
        <dbReference type="PROSITE" id="PS50006"/>
    </source>
</evidence>
<feature type="domain" description="FtsK" evidence="7">
    <location>
        <begin position="516"/>
        <end position="706"/>
    </location>
</feature>
<dbReference type="CDD" id="cd00060">
    <property type="entry name" value="FHA"/>
    <property type="match status" value="1"/>
</dbReference>